<dbReference type="EMBL" id="CP019344">
    <property type="protein sequence ID" value="ARN77270.1"/>
    <property type="molecule type" value="Genomic_DNA"/>
</dbReference>
<comment type="subcellular location">
    <subcellularLocation>
        <location evidence="1">Cell membrane</location>
        <topology evidence="1">Multi-pass membrane protein</topology>
    </subcellularLocation>
</comment>
<feature type="transmembrane region" description="Helical" evidence="13">
    <location>
        <begin position="463"/>
        <end position="488"/>
    </location>
</feature>
<dbReference type="RefSeq" id="WP_085766077.1">
    <property type="nucleotide sequence ID" value="NZ_CP019344.1"/>
</dbReference>
<evidence type="ECO:0000256" key="1">
    <source>
        <dbReference type="ARBA" id="ARBA00004651"/>
    </source>
</evidence>
<dbReference type="InterPro" id="IPR038377">
    <property type="entry name" value="Na/Glc_symporter_sf"/>
</dbReference>
<keyword evidence="9 13" id="KW-0472">Membrane</keyword>
<dbReference type="AlphaFoldDB" id="A0A1W6MI54"/>
<dbReference type="CDD" id="cd11494">
    <property type="entry name" value="SLC5sbd_NIS-like_u2"/>
    <property type="match status" value="1"/>
</dbReference>
<keyword evidence="8" id="KW-0406">Ion transport</keyword>
<keyword evidence="4" id="KW-1003">Cell membrane</keyword>
<dbReference type="PANTHER" id="PTHR42985:SF40">
    <property type="entry name" value="LD47995P-RELATED"/>
    <property type="match status" value="1"/>
</dbReference>
<dbReference type="Gene3D" id="1.20.1730.10">
    <property type="entry name" value="Sodium/glucose cotransporter"/>
    <property type="match status" value="1"/>
</dbReference>
<evidence type="ECO:0000256" key="5">
    <source>
        <dbReference type="ARBA" id="ARBA00022692"/>
    </source>
</evidence>
<dbReference type="STRING" id="331648.BST97_04335"/>
<keyword evidence="10" id="KW-0739">Sodium transport</keyword>
<feature type="transmembrane region" description="Helical" evidence="13">
    <location>
        <begin position="494"/>
        <end position="516"/>
    </location>
</feature>
<feature type="transmembrane region" description="Helical" evidence="13">
    <location>
        <begin position="523"/>
        <end position="542"/>
    </location>
</feature>
<keyword evidence="3" id="KW-0813">Transport</keyword>
<feature type="transmembrane region" description="Helical" evidence="13">
    <location>
        <begin position="86"/>
        <end position="108"/>
    </location>
</feature>
<evidence type="ECO:0000256" key="13">
    <source>
        <dbReference type="SAM" id="Phobius"/>
    </source>
</evidence>
<evidence type="ECO:0000313" key="15">
    <source>
        <dbReference type="Proteomes" id="UP000193431"/>
    </source>
</evidence>
<accession>A0A1W6MI54</accession>
<comment type="similarity">
    <text evidence="2 11">Belongs to the sodium:solute symporter (SSF) (TC 2.A.21) family.</text>
</comment>
<keyword evidence="6 13" id="KW-1133">Transmembrane helix</keyword>
<dbReference type="Proteomes" id="UP000193431">
    <property type="component" value="Chromosome"/>
</dbReference>
<evidence type="ECO:0000256" key="12">
    <source>
        <dbReference type="SAM" id="Coils"/>
    </source>
</evidence>
<evidence type="ECO:0000256" key="7">
    <source>
        <dbReference type="ARBA" id="ARBA00023053"/>
    </source>
</evidence>
<evidence type="ECO:0000256" key="10">
    <source>
        <dbReference type="ARBA" id="ARBA00023201"/>
    </source>
</evidence>
<evidence type="ECO:0000256" key="6">
    <source>
        <dbReference type="ARBA" id="ARBA00022989"/>
    </source>
</evidence>
<reference evidence="14 15" key="1">
    <citation type="submission" date="2016-11" db="EMBL/GenBank/DDBJ databases">
        <title>Trade-off between light-utilization and light-protection in marine flavobacteria.</title>
        <authorList>
            <person name="Kumagai Y."/>
        </authorList>
    </citation>
    <scope>NUCLEOTIDE SEQUENCE [LARGE SCALE GENOMIC DNA]</scope>
    <source>
        <strain evidence="14 15">JCM 13191</strain>
    </source>
</reference>
<dbReference type="GO" id="GO:0005886">
    <property type="term" value="C:plasma membrane"/>
    <property type="evidence" value="ECO:0007669"/>
    <property type="project" value="UniProtKB-SubCell"/>
</dbReference>
<feature type="transmembrane region" description="Helical" evidence="13">
    <location>
        <begin position="164"/>
        <end position="181"/>
    </location>
</feature>
<dbReference type="InterPro" id="IPR001734">
    <property type="entry name" value="Na/solute_symporter"/>
</dbReference>
<dbReference type="InterPro" id="IPR051163">
    <property type="entry name" value="Sodium:Solute_Symporter_SSF"/>
</dbReference>
<sequence length="583" mass="64932">MDSTNWFLESVGALTRVDWFILFSTLAGIVLYGVYKTRGKQSSEEYIKGGDSKWLTVGLSVMATQASAITFLSTPGQAYTDGMEFVQLYFGLPIAVIIICVTFIPIYHKLKVYTAYEFLEKRFDLKTRSLASGLFLVQRGLAAGITIYAPAIILSAVLDWELRYLNILIGILVIIYTVSGGTKAVSVTQKQQMVVIMAGMVTAFVLIVNALPDNVTFGNALTMAGDADKMQVLDFDFALDDRYNVWSALFGATFLMLSYFGTDQSQVQRYLSGSSVREMRMGLLFNGLFKVPMQFFILLVGVMVFVFYQFNSTPLNFNPAGETAVLESEYADDYQELQDSHETILQEKQLVQKQYAGALASGGATANYSQELSRLRESEENNRQRARDLIEKADEAVETNDKDYVFIHYILNHLPKGLVGLLLAVILCAAMSSTASELNALSSTTTIDIYKRYQSRERDDDHYVNASKWFTLAWGVLAILFASFVSLFDNLIQLVNFIGSIFYGTILGIFLVAFYFKKVQGKAIFTAAIISQTIVIICAVLHEFVDGVTVLPFLWLNPLGAVLTVVLGYLLNNGNRIQLNNDN</sequence>
<feature type="transmembrane region" description="Helical" evidence="13">
    <location>
        <begin position="283"/>
        <end position="308"/>
    </location>
</feature>
<evidence type="ECO:0000256" key="3">
    <source>
        <dbReference type="ARBA" id="ARBA00022448"/>
    </source>
</evidence>
<evidence type="ECO:0000256" key="11">
    <source>
        <dbReference type="RuleBase" id="RU362091"/>
    </source>
</evidence>
<keyword evidence="15" id="KW-1185">Reference proteome</keyword>
<dbReference type="GO" id="GO:0015293">
    <property type="term" value="F:symporter activity"/>
    <property type="evidence" value="ECO:0007669"/>
    <property type="project" value="TreeGrafter"/>
</dbReference>
<keyword evidence="5 13" id="KW-0812">Transmembrane</keyword>
<feature type="coiled-coil region" evidence="12">
    <location>
        <begin position="334"/>
        <end position="396"/>
    </location>
</feature>
<feature type="transmembrane region" description="Helical" evidence="13">
    <location>
        <begin position="243"/>
        <end position="262"/>
    </location>
</feature>
<evidence type="ECO:0000313" key="14">
    <source>
        <dbReference type="EMBL" id="ARN77270.1"/>
    </source>
</evidence>
<keyword evidence="7" id="KW-0915">Sodium</keyword>
<feature type="transmembrane region" description="Helical" evidence="13">
    <location>
        <begin position="17"/>
        <end position="35"/>
    </location>
</feature>
<dbReference type="GO" id="GO:0006814">
    <property type="term" value="P:sodium ion transport"/>
    <property type="evidence" value="ECO:0007669"/>
    <property type="project" value="UniProtKB-KW"/>
</dbReference>
<evidence type="ECO:0000256" key="9">
    <source>
        <dbReference type="ARBA" id="ARBA00023136"/>
    </source>
</evidence>
<evidence type="ECO:0000256" key="8">
    <source>
        <dbReference type="ARBA" id="ARBA00023065"/>
    </source>
</evidence>
<feature type="transmembrane region" description="Helical" evidence="13">
    <location>
        <begin position="554"/>
        <end position="571"/>
    </location>
</feature>
<feature type="transmembrane region" description="Helical" evidence="13">
    <location>
        <begin position="129"/>
        <end position="158"/>
    </location>
</feature>
<keyword evidence="12" id="KW-0175">Coiled coil</keyword>
<dbReference type="PROSITE" id="PS50283">
    <property type="entry name" value="NA_SOLUT_SYMP_3"/>
    <property type="match status" value="1"/>
</dbReference>
<feature type="transmembrane region" description="Helical" evidence="13">
    <location>
        <begin position="55"/>
        <end position="74"/>
    </location>
</feature>
<feature type="transmembrane region" description="Helical" evidence="13">
    <location>
        <begin position="418"/>
        <end position="442"/>
    </location>
</feature>
<protein>
    <submittedName>
        <fullName evidence="14">Sodium:solute symporter</fullName>
    </submittedName>
</protein>
<dbReference type="Pfam" id="PF00474">
    <property type="entry name" value="SSF"/>
    <property type="match status" value="2"/>
</dbReference>
<feature type="transmembrane region" description="Helical" evidence="13">
    <location>
        <begin position="193"/>
        <end position="211"/>
    </location>
</feature>
<organism evidence="14 15">
    <name type="scientific">Nonlabens spongiae</name>
    <dbReference type="NCBI Taxonomy" id="331648"/>
    <lineage>
        <taxon>Bacteria</taxon>
        <taxon>Pseudomonadati</taxon>
        <taxon>Bacteroidota</taxon>
        <taxon>Flavobacteriia</taxon>
        <taxon>Flavobacteriales</taxon>
        <taxon>Flavobacteriaceae</taxon>
        <taxon>Nonlabens</taxon>
    </lineage>
</organism>
<evidence type="ECO:0000256" key="4">
    <source>
        <dbReference type="ARBA" id="ARBA00022475"/>
    </source>
</evidence>
<proteinExistence type="inferred from homology"/>
<evidence type="ECO:0000256" key="2">
    <source>
        <dbReference type="ARBA" id="ARBA00006434"/>
    </source>
</evidence>
<dbReference type="PANTHER" id="PTHR42985">
    <property type="entry name" value="SODIUM-COUPLED MONOCARBOXYLATE TRANSPORTER"/>
    <property type="match status" value="1"/>
</dbReference>
<gene>
    <name evidence="14" type="ORF">BST97_04335</name>
</gene>
<name>A0A1W6MI54_9FLAO</name>
<dbReference type="OrthoDB" id="9803597at2"/>